<comment type="function">
    <text evidence="8 9">Involved in unsaturated fatty acids biosynthesis. Catalyzes the dehydration of short chain beta-hydroxyacyl-ACPs and long chain saturated and unsaturated beta-hydroxyacyl-ACPs.</text>
</comment>
<dbReference type="PANTHER" id="PTHR30272:SF1">
    <property type="entry name" value="3-HYDROXYACYL-[ACYL-CARRIER-PROTEIN] DEHYDRATASE"/>
    <property type="match status" value="1"/>
</dbReference>
<gene>
    <name evidence="9 10" type="primary">fabZ</name>
    <name evidence="10" type="ORF">OPS25_03410</name>
</gene>
<dbReference type="RefSeq" id="WP_265616259.1">
    <property type="nucleotide sequence ID" value="NZ_JAPFRD010000005.1"/>
</dbReference>
<keyword evidence="5 9" id="KW-0441">Lipid A biosynthesis</keyword>
<name>A0ABT3P4A4_9ALTE</name>
<sequence length="149" mass="16779">MANSLNTIDIQEILDLLPHRYPFLLVDRVTDYVTGESIKAYKNITINEPCFMGHFPGQPIFPGVLILEAMAQAAGVLGFKTMGKSDKLYLYAGIDNARFKRPVVPGDRLEFDVELVKEKRGIWKFRGKASVDGEDACIAEFMCAMREMK</sequence>
<dbReference type="EMBL" id="JAPFRD010000005">
    <property type="protein sequence ID" value="MCW8107552.1"/>
    <property type="molecule type" value="Genomic_DNA"/>
</dbReference>
<reference evidence="10" key="1">
    <citation type="submission" date="2022-11" db="EMBL/GenBank/DDBJ databases">
        <title>Alteromonas sp. nov., isolated from sea water of the Qingdao.</title>
        <authorList>
            <person name="Wang Q."/>
        </authorList>
    </citation>
    <scope>NUCLEOTIDE SEQUENCE</scope>
    <source>
        <strain evidence="10">ASW11-7</strain>
    </source>
</reference>
<dbReference type="InterPro" id="IPR013114">
    <property type="entry name" value="FabA_FabZ"/>
</dbReference>
<dbReference type="PANTHER" id="PTHR30272">
    <property type="entry name" value="3-HYDROXYACYL-[ACYL-CARRIER-PROTEIN] DEHYDRATASE"/>
    <property type="match status" value="1"/>
</dbReference>
<organism evidence="10 11">
    <name type="scientific">Alteromonas aquimaris</name>
    <dbReference type="NCBI Taxonomy" id="2998417"/>
    <lineage>
        <taxon>Bacteria</taxon>
        <taxon>Pseudomonadati</taxon>
        <taxon>Pseudomonadota</taxon>
        <taxon>Gammaproteobacteria</taxon>
        <taxon>Alteromonadales</taxon>
        <taxon>Alteromonadaceae</taxon>
        <taxon>Alteromonas/Salinimonas group</taxon>
        <taxon>Alteromonas</taxon>
    </lineage>
</organism>
<dbReference type="NCBIfam" id="TIGR01750">
    <property type="entry name" value="fabZ"/>
    <property type="match status" value="1"/>
</dbReference>
<evidence type="ECO:0000256" key="3">
    <source>
        <dbReference type="ARBA" id="ARBA00022490"/>
    </source>
</evidence>
<evidence type="ECO:0000313" key="10">
    <source>
        <dbReference type="EMBL" id="MCW8107552.1"/>
    </source>
</evidence>
<evidence type="ECO:0000313" key="11">
    <source>
        <dbReference type="Proteomes" id="UP001142810"/>
    </source>
</evidence>
<evidence type="ECO:0000256" key="2">
    <source>
        <dbReference type="ARBA" id="ARBA00009174"/>
    </source>
</evidence>
<evidence type="ECO:0000256" key="4">
    <source>
        <dbReference type="ARBA" id="ARBA00022516"/>
    </source>
</evidence>
<evidence type="ECO:0000256" key="9">
    <source>
        <dbReference type="HAMAP-Rule" id="MF_00406"/>
    </source>
</evidence>
<dbReference type="InterPro" id="IPR029069">
    <property type="entry name" value="HotDog_dom_sf"/>
</dbReference>
<keyword evidence="3 9" id="KW-0963">Cytoplasm</keyword>
<dbReference type="HAMAP" id="MF_00406">
    <property type="entry name" value="FabZ"/>
    <property type="match status" value="1"/>
</dbReference>
<comment type="catalytic activity">
    <reaction evidence="9">
        <text>a (3R)-hydroxyacyl-[ACP] = a (2E)-enoyl-[ACP] + H2O</text>
        <dbReference type="Rhea" id="RHEA:13097"/>
        <dbReference type="Rhea" id="RHEA-COMP:9925"/>
        <dbReference type="Rhea" id="RHEA-COMP:9945"/>
        <dbReference type="ChEBI" id="CHEBI:15377"/>
        <dbReference type="ChEBI" id="CHEBI:78784"/>
        <dbReference type="ChEBI" id="CHEBI:78827"/>
        <dbReference type="EC" id="4.2.1.59"/>
    </reaction>
</comment>
<keyword evidence="6 9" id="KW-0443">Lipid metabolism</keyword>
<dbReference type="InterPro" id="IPR010084">
    <property type="entry name" value="FabZ"/>
</dbReference>
<evidence type="ECO:0000256" key="6">
    <source>
        <dbReference type="ARBA" id="ARBA00023098"/>
    </source>
</evidence>
<dbReference type="NCBIfam" id="NF000582">
    <property type="entry name" value="PRK00006.1"/>
    <property type="match status" value="1"/>
</dbReference>
<dbReference type="Gene3D" id="3.10.129.10">
    <property type="entry name" value="Hotdog Thioesterase"/>
    <property type="match status" value="1"/>
</dbReference>
<dbReference type="GO" id="GO:0019171">
    <property type="term" value="F:(3R)-hydroxyacyl-[acyl-carrier-protein] dehydratase activity"/>
    <property type="evidence" value="ECO:0007669"/>
    <property type="project" value="UniProtKB-EC"/>
</dbReference>
<keyword evidence="11" id="KW-1185">Reference proteome</keyword>
<dbReference type="Pfam" id="PF07977">
    <property type="entry name" value="FabA"/>
    <property type="match status" value="1"/>
</dbReference>
<keyword evidence="4 9" id="KW-0444">Lipid biosynthesis</keyword>
<keyword evidence="7 9" id="KW-0456">Lyase</keyword>
<accession>A0ABT3P4A4</accession>
<dbReference type="SUPFAM" id="SSF54637">
    <property type="entry name" value="Thioesterase/thiol ester dehydrase-isomerase"/>
    <property type="match status" value="1"/>
</dbReference>
<comment type="subcellular location">
    <subcellularLocation>
        <location evidence="1 9">Cytoplasm</location>
    </subcellularLocation>
</comment>
<proteinExistence type="inferred from homology"/>
<evidence type="ECO:0000256" key="7">
    <source>
        <dbReference type="ARBA" id="ARBA00023239"/>
    </source>
</evidence>
<dbReference type="Proteomes" id="UP001142810">
    <property type="component" value="Unassembled WGS sequence"/>
</dbReference>
<comment type="caution">
    <text evidence="10">The sequence shown here is derived from an EMBL/GenBank/DDBJ whole genome shotgun (WGS) entry which is preliminary data.</text>
</comment>
<evidence type="ECO:0000256" key="8">
    <source>
        <dbReference type="ARBA" id="ARBA00025049"/>
    </source>
</evidence>
<evidence type="ECO:0000256" key="1">
    <source>
        <dbReference type="ARBA" id="ARBA00004496"/>
    </source>
</evidence>
<dbReference type="CDD" id="cd01288">
    <property type="entry name" value="FabZ"/>
    <property type="match status" value="1"/>
</dbReference>
<protein>
    <recommendedName>
        <fullName evidence="9">3-hydroxyacyl-[acyl-carrier-protein] dehydratase FabZ</fullName>
        <ecNumber evidence="9">4.2.1.59</ecNumber>
    </recommendedName>
    <alternativeName>
        <fullName evidence="9">(3R)-hydroxymyristoyl-[acyl-carrier-protein] dehydratase</fullName>
        <shortName evidence="9">(3R)-hydroxymyristoyl-ACP dehydrase</shortName>
    </alternativeName>
    <alternativeName>
        <fullName evidence="9">Beta-hydroxyacyl-ACP dehydratase</fullName>
    </alternativeName>
</protein>
<comment type="similarity">
    <text evidence="2 9">Belongs to the thioester dehydratase family. FabZ subfamily.</text>
</comment>
<dbReference type="EC" id="4.2.1.59" evidence="9"/>
<feature type="active site" evidence="9">
    <location>
        <position position="54"/>
    </location>
</feature>
<evidence type="ECO:0000256" key="5">
    <source>
        <dbReference type="ARBA" id="ARBA00022556"/>
    </source>
</evidence>